<protein>
    <submittedName>
        <fullName evidence="3">Uncharacterized protein</fullName>
    </submittedName>
</protein>
<dbReference type="InterPro" id="IPR013320">
    <property type="entry name" value="ConA-like_dom_sf"/>
</dbReference>
<comment type="caution">
    <text evidence="3">The sequence shown here is derived from an EMBL/GenBank/DDBJ whole genome shotgun (WGS) entry which is preliminary data.</text>
</comment>
<dbReference type="PANTHER" id="PTHR34002">
    <property type="entry name" value="BLR1656 PROTEIN"/>
    <property type="match status" value="1"/>
</dbReference>
<keyword evidence="4" id="KW-1185">Reference proteome</keyword>
<reference evidence="3 4" key="1">
    <citation type="submission" date="2020-08" db="EMBL/GenBank/DDBJ databases">
        <title>Genomic Encyclopedia of Type Strains, Phase IV (KMG-IV): sequencing the most valuable type-strain genomes for metagenomic binning, comparative biology and taxonomic classification.</title>
        <authorList>
            <person name="Goeker M."/>
        </authorList>
    </citation>
    <scope>NUCLEOTIDE SEQUENCE [LARGE SCALE GENOMIC DNA]</scope>
    <source>
        <strain evidence="3 4">DSM 102850</strain>
    </source>
</reference>
<dbReference type="PANTHER" id="PTHR34002:SF9">
    <property type="entry name" value="XYLOGLUCAN-SPECIFIC ENDO-BETA-1,4-GLUCANASE A"/>
    <property type="match status" value="1"/>
</dbReference>
<dbReference type="Proteomes" id="UP000563524">
    <property type="component" value="Unassembled WGS sequence"/>
</dbReference>
<dbReference type="Gene3D" id="2.60.120.180">
    <property type="match status" value="1"/>
</dbReference>
<dbReference type="InterPro" id="IPR002594">
    <property type="entry name" value="GH12"/>
</dbReference>
<dbReference type="RefSeq" id="WP_183819725.1">
    <property type="nucleotide sequence ID" value="NZ_JACHOB010000008.1"/>
</dbReference>
<dbReference type="GO" id="GO:0008810">
    <property type="term" value="F:cellulase activity"/>
    <property type="evidence" value="ECO:0007669"/>
    <property type="project" value="InterPro"/>
</dbReference>
<sequence length="240" mass="26834">MRAEHVYYNNVWNAQAAGGDWQQCIVEKPGRYGPIYGWSWRWPERGTTIYAYPQVKTGSSPWDPLPRGGTDLPARVEALGSLVVSHALTVEGSAEHNVATTLWLTDTDDIGEVQNPATIVAEVMFWTYATPGHVQPAGRRVGMIEERGQRWSVWLREDWQDQSGQNENEWTYLAFVAEQASLTARFDPLTLLRRANIPTLDLDRLAVADVELGTEILRGEGTVWVEAFSVEAGGKPSHAR</sequence>
<keyword evidence="2" id="KW-0378">Hydrolase</keyword>
<proteinExistence type="inferred from homology"/>
<dbReference type="GO" id="GO:0000272">
    <property type="term" value="P:polysaccharide catabolic process"/>
    <property type="evidence" value="ECO:0007669"/>
    <property type="project" value="UniProtKB-KW"/>
</dbReference>
<dbReference type="AlphaFoldDB" id="A0A840I7P7"/>
<keyword evidence="2" id="KW-0326">Glycosidase</keyword>
<dbReference type="Pfam" id="PF01670">
    <property type="entry name" value="Glyco_hydro_12"/>
    <property type="match status" value="1"/>
</dbReference>
<accession>A0A840I7P7</accession>
<name>A0A840I7P7_9PROT</name>
<comment type="similarity">
    <text evidence="1 2">Belongs to the glycosyl hydrolase 12 (cellulase H) family.</text>
</comment>
<keyword evidence="2" id="KW-0119">Carbohydrate metabolism</keyword>
<keyword evidence="2" id="KW-0624">Polysaccharide degradation</keyword>
<dbReference type="InterPro" id="IPR013319">
    <property type="entry name" value="GH11/12"/>
</dbReference>
<evidence type="ECO:0000313" key="4">
    <source>
        <dbReference type="Proteomes" id="UP000563524"/>
    </source>
</evidence>
<evidence type="ECO:0000256" key="2">
    <source>
        <dbReference type="RuleBase" id="RU361163"/>
    </source>
</evidence>
<gene>
    <name evidence="3" type="ORF">GGQ59_002851</name>
</gene>
<organism evidence="3 4">
    <name type="scientific">Parvularcula dongshanensis</name>
    <dbReference type="NCBI Taxonomy" id="1173995"/>
    <lineage>
        <taxon>Bacteria</taxon>
        <taxon>Pseudomonadati</taxon>
        <taxon>Pseudomonadota</taxon>
        <taxon>Alphaproteobacteria</taxon>
        <taxon>Parvularculales</taxon>
        <taxon>Parvularculaceae</taxon>
        <taxon>Parvularcula</taxon>
    </lineage>
</organism>
<dbReference type="EMBL" id="JACHOB010000008">
    <property type="protein sequence ID" value="MBB4660301.1"/>
    <property type="molecule type" value="Genomic_DNA"/>
</dbReference>
<evidence type="ECO:0000256" key="1">
    <source>
        <dbReference type="ARBA" id="ARBA00005519"/>
    </source>
</evidence>
<evidence type="ECO:0000313" key="3">
    <source>
        <dbReference type="EMBL" id="MBB4660301.1"/>
    </source>
</evidence>
<dbReference type="SUPFAM" id="SSF49899">
    <property type="entry name" value="Concanavalin A-like lectins/glucanases"/>
    <property type="match status" value="1"/>
</dbReference>